<dbReference type="InterPro" id="IPR012337">
    <property type="entry name" value="RNaseH-like_sf"/>
</dbReference>
<keyword evidence="5" id="KW-0862">Zinc</keyword>
<dbReference type="InterPro" id="IPR054722">
    <property type="entry name" value="PolX-like_BBD"/>
</dbReference>
<feature type="region of interest" description="Disordered" evidence="6">
    <location>
        <begin position="100"/>
        <end position="121"/>
    </location>
</feature>
<evidence type="ECO:0000256" key="5">
    <source>
        <dbReference type="PROSITE-ProRule" id="PRU00047"/>
    </source>
</evidence>
<dbReference type="SUPFAM" id="SSF53098">
    <property type="entry name" value="Ribonuclease H-like"/>
    <property type="match status" value="1"/>
</dbReference>
<feature type="domain" description="Integrase catalytic" evidence="8">
    <location>
        <begin position="266"/>
        <end position="429"/>
    </location>
</feature>
<dbReference type="OMA" id="NITHAVG"/>
<dbReference type="SMART" id="SM00343">
    <property type="entry name" value="ZnF_C2HC"/>
    <property type="match status" value="1"/>
</dbReference>
<dbReference type="GO" id="GO:0006508">
    <property type="term" value="P:proteolysis"/>
    <property type="evidence" value="ECO:0007669"/>
    <property type="project" value="UniProtKB-KW"/>
</dbReference>
<evidence type="ECO:0000256" key="6">
    <source>
        <dbReference type="SAM" id="MobiDB-lite"/>
    </source>
</evidence>
<feature type="region of interest" description="Disordered" evidence="6">
    <location>
        <begin position="447"/>
        <end position="468"/>
    </location>
</feature>
<keyword evidence="1" id="KW-0645">Protease</keyword>
<dbReference type="GO" id="GO:0003676">
    <property type="term" value="F:nucleic acid binding"/>
    <property type="evidence" value="ECO:0007669"/>
    <property type="project" value="InterPro"/>
</dbReference>
<dbReference type="GO" id="GO:0004190">
    <property type="term" value="F:aspartic-type endopeptidase activity"/>
    <property type="evidence" value="ECO:0007669"/>
    <property type="project" value="UniProtKB-KW"/>
</dbReference>
<dbReference type="GO" id="GO:0015074">
    <property type="term" value="P:DNA integration"/>
    <property type="evidence" value="ECO:0007669"/>
    <property type="project" value="InterPro"/>
</dbReference>
<feature type="region of interest" description="Disordered" evidence="6">
    <location>
        <begin position="138"/>
        <end position="160"/>
    </location>
</feature>
<dbReference type="Pfam" id="PF14223">
    <property type="entry name" value="Retrotran_gag_2"/>
    <property type="match status" value="1"/>
</dbReference>
<evidence type="ECO:0000259" key="8">
    <source>
        <dbReference type="PROSITE" id="PS50994"/>
    </source>
</evidence>
<dbReference type="PROSITE" id="PS50158">
    <property type="entry name" value="ZF_CCHC"/>
    <property type="match status" value="1"/>
</dbReference>
<evidence type="ECO:0000313" key="9">
    <source>
        <dbReference type="EMBL" id="GAQ92061.1"/>
    </source>
</evidence>
<dbReference type="EMBL" id="DF237864">
    <property type="protein sequence ID" value="GAQ92061.1"/>
    <property type="molecule type" value="Genomic_DNA"/>
</dbReference>
<feature type="compositionally biased region" description="Basic and acidic residues" evidence="6">
    <location>
        <begin position="138"/>
        <end position="151"/>
    </location>
</feature>
<proteinExistence type="predicted"/>
<organism evidence="9 10">
    <name type="scientific">Klebsormidium nitens</name>
    <name type="common">Green alga</name>
    <name type="synonym">Ulothrix nitens</name>
    <dbReference type="NCBI Taxonomy" id="105231"/>
    <lineage>
        <taxon>Eukaryota</taxon>
        <taxon>Viridiplantae</taxon>
        <taxon>Streptophyta</taxon>
        <taxon>Klebsormidiophyceae</taxon>
        <taxon>Klebsormidiales</taxon>
        <taxon>Klebsormidiaceae</taxon>
        <taxon>Klebsormidium</taxon>
    </lineage>
</organism>
<dbReference type="InterPro" id="IPR013103">
    <property type="entry name" value="RVT_2"/>
</dbReference>
<dbReference type="STRING" id="105231.A0A1Y1IS30"/>
<dbReference type="Pfam" id="PF13976">
    <property type="entry name" value="gag_pre-integrs"/>
    <property type="match status" value="1"/>
</dbReference>
<feature type="region of interest" description="Disordered" evidence="6">
    <location>
        <begin position="516"/>
        <end position="535"/>
    </location>
</feature>
<dbReference type="SUPFAM" id="SSF57756">
    <property type="entry name" value="Retrovirus zinc finger-like domains"/>
    <property type="match status" value="1"/>
</dbReference>
<dbReference type="InterPro" id="IPR036397">
    <property type="entry name" value="RNaseH_sf"/>
</dbReference>
<keyword evidence="2" id="KW-0479">Metal-binding</keyword>
<evidence type="ECO:0000259" key="7">
    <source>
        <dbReference type="PROSITE" id="PS50158"/>
    </source>
</evidence>
<dbReference type="InterPro" id="IPR001878">
    <property type="entry name" value="Znf_CCHC"/>
</dbReference>
<dbReference type="PANTHER" id="PTHR42648">
    <property type="entry name" value="TRANSPOSASE, PUTATIVE-RELATED"/>
    <property type="match status" value="1"/>
</dbReference>
<dbReference type="Proteomes" id="UP000054558">
    <property type="component" value="Unassembled WGS sequence"/>
</dbReference>
<name>A0A1Y1IS30_KLENI</name>
<dbReference type="InterPro" id="IPR001584">
    <property type="entry name" value="Integrase_cat-core"/>
</dbReference>
<keyword evidence="5" id="KW-0863">Zinc-finger</keyword>
<dbReference type="OrthoDB" id="413361at2759"/>
<gene>
    <name evidence="9" type="ORF">KFL_009150010</name>
</gene>
<dbReference type="Pfam" id="PF00098">
    <property type="entry name" value="zf-CCHC"/>
    <property type="match status" value="1"/>
</dbReference>
<evidence type="ECO:0000256" key="4">
    <source>
        <dbReference type="ARBA" id="ARBA00022801"/>
    </source>
</evidence>
<dbReference type="InterPro" id="IPR036875">
    <property type="entry name" value="Znf_CCHC_sf"/>
</dbReference>
<evidence type="ECO:0000256" key="1">
    <source>
        <dbReference type="ARBA" id="ARBA00022670"/>
    </source>
</evidence>
<keyword evidence="3" id="KW-0064">Aspartyl protease</keyword>
<dbReference type="SUPFAM" id="SSF56672">
    <property type="entry name" value="DNA/RNA polymerases"/>
    <property type="match status" value="1"/>
</dbReference>
<protein>
    <submittedName>
        <fullName evidence="9">Putative retrotransposon protein</fullName>
    </submittedName>
</protein>
<accession>A0A1Y1IS30</accession>
<dbReference type="AlphaFoldDB" id="A0A1Y1IS30"/>
<dbReference type="GO" id="GO:0008270">
    <property type="term" value="F:zinc ion binding"/>
    <property type="evidence" value="ECO:0007669"/>
    <property type="project" value="UniProtKB-KW"/>
</dbReference>
<dbReference type="InterPro" id="IPR039537">
    <property type="entry name" value="Retrotran_Ty1/copia-like"/>
</dbReference>
<evidence type="ECO:0000256" key="3">
    <source>
        <dbReference type="ARBA" id="ARBA00022750"/>
    </source>
</evidence>
<feature type="domain" description="CCHC-type" evidence="7">
    <location>
        <begin position="123"/>
        <end position="139"/>
    </location>
</feature>
<reference evidence="9 10" key="1">
    <citation type="journal article" date="2014" name="Nat. Commun.">
        <title>Klebsormidium flaccidum genome reveals primary factors for plant terrestrial adaptation.</title>
        <authorList>
            <person name="Hori K."/>
            <person name="Maruyama F."/>
            <person name="Fujisawa T."/>
            <person name="Togashi T."/>
            <person name="Yamamoto N."/>
            <person name="Seo M."/>
            <person name="Sato S."/>
            <person name="Yamada T."/>
            <person name="Mori H."/>
            <person name="Tajima N."/>
            <person name="Moriyama T."/>
            <person name="Ikeuchi M."/>
            <person name="Watanabe M."/>
            <person name="Wada H."/>
            <person name="Kobayashi K."/>
            <person name="Saito M."/>
            <person name="Masuda T."/>
            <person name="Sasaki-Sekimoto Y."/>
            <person name="Mashiguchi K."/>
            <person name="Awai K."/>
            <person name="Shimojima M."/>
            <person name="Masuda S."/>
            <person name="Iwai M."/>
            <person name="Nobusawa T."/>
            <person name="Narise T."/>
            <person name="Kondo S."/>
            <person name="Saito H."/>
            <person name="Sato R."/>
            <person name="Murakawa M."/>
            <person name="Ihara Y."/>
            <person name="Oshima-Yamada Y."/>
            <person name="Ohtaka K."/>
            <person name="Satoh M."/>
            <person name="Sonobe K."/>
            <person name="Ishii M."/>
            <person name="Ohtani R."/>
            <person name="Kanamori-Sato M."/>
            <person name="Honoki R."/>
            <person name="Miyazaki D."/>
            <person name="Mochizuki H."/>
            <person name="Umetsu J."/>
            <person name="Higashi K."/>
            <person name="Shibata D."/>
            <person name="Kamiya Y."/>
            <person name="Sato N."/>
            <person name="Nakamura Y."/>
            <person name="Tabata S."/>
            <person name="Ida S."/>
            <person name="Kurokawa K."/>
            <person name="Ohta H."/>
        </authorList>
    </citation>
    <scope>NUCLEOTIDE SEQUENCE [LARGE SCALE GENOMIC DNA]</scope>
    <source>
        <strain evidence="9 10">NIES-2285</strain>
    </source>
</reference>
<keyword evidence="4" id="KW-0378">Hydrolase</keyword>
<dbReference type="PANTHER" id="PTHR42648:SF28">
    <property type="entry name" value="TRANSPOSON-ENCODED PROTEIN WITH RIBONUCLEASE H-LIKE AND RETROVIRUS ZINC FINGER-LIKE DOMAINS"/>
    <property type="match status" value="1"/>
</dbReference>
<dbReference type="InterPro" id="IPR043502">
    <property type="entry name" value="DNA/RNA_pol_sf"/>
</dbReference>
<dbReference type="Gene3D" id="3.30.420.10">
    <property type="entry name" value="Ribonuclease H-like superfamily/Ribonuclease H"/>
    <property type="match status" value="1"/>
</dbReference>
<dbReference type="Gene3D" id="4.10.60.10">
    <property type="entry name" value="Zinc finger, CCHC-type"/>
    <property type="match status" value="1"/>
</dbReference>
<feature type="compositionally biased region" description="Basic and acidic residues" evidence="6">
    <location>
        <begin position="100"/>
        <end position="119"/>
    </location>
</feature>
<dbReference type="Pfam" id="PF07727">
    <property type="entry name" value="RVT_2"/>
    <property type="match status" value="1"/>
</dbReference>
<sequence>MADGCKVHIDKLDVENYMTWISNIKFFLTSKDLWNGVEDPVAHPAQSNKALSIIGLNVEDHHLGSIEECKTAKEAWDLLEKTYKSKTNTTKMQLRQELRSLKMKSGGKEKGHGKDESRSKGPKCYNCGEYGHIARKCSKPDRREHKPEQKKGGKPPKGVAFSNIEGVSTDEWLVDSGSSQHLTEDKSLFETLEMFGGSGQEFTFGDNGTLWAEGSGSVELRGATPTGESLEDEKCELEVDGEVVLVARKVTRVYVVNRAEKETCFLVKEPETAELWHRRLGHAGYKNLAKMVQRDLVEKERVKPKKRGGQDHRAHDQPVGVAIGKQLKSVRTDRGKEYFNKVLEEAFGGKGTIHEKTAPYSAEQIGTAERLNRVLEEKTRPMLEDSGLAEELWAEAVVTANHTRNRTPPDSKAYRLLRDRAGKLIISRDVIHFDEGIGEDGVVELGSDPTDGSQTAEGPGAQVHTEAHEGLKVESLREGDAARARPTTRGRRARFHKRAKMRASLKLCARPAEPEQIEEDIGRQKPAAQRYPARERRASGEWYRANLAAEPKAGEHLKGTGKHLDLQSYQEAIGGEESELWRKSMDEEMRSLLENGTGELVKKSEGVKPVLIKSVYKIKRDALGNVERYKSRLVAKGYLQKQGTDFEEVYVPVSKHTTLRALLAVVAERDLELHQLDVKTAFLNEEQEEEIYMQQPQGYEQGGPNMVCHLKRTMYGLRRAPHAWYMRLNEELGNFEFVASMADAALFKEIVAGERVYLVVWVDDILVAGRTALPNECVGSMLYLSVCTRPDIAQAVGALARFMARPTEEHWRATLGVVRYLAGTGEDGVTFGGSGETLIAYCDADYVGDVDTMRSTTGLGF</sequence>
<evidence type="ECO:0000256" key="2">
    <source>
        <dbReference type="ARBA" id="ARBA00022723"/>
    </source>
</evidence>
<dbReference type="PROSITE" id="PS50994">
    <property type="entry name" value="INTEGRASE"/>
    <property type="match status" value="1"/>
</dbReference>
<dbReference type="Pfam" id="PF22936">
    <property type="entry name" value="Pol_BBD"/>
    <property type="match status" value="1"/>
</dbReference>
<keyword evidence="10" id="KW-1185">Reference proteome</keyword>
<dbReference type="InterPro" id="IPR025724">
    <property type="entry name" value="GAG-pre-integrase_dom"/>
</dbReference>
<evidence type="ECO:0000313" key="10">
    <source>
        <dbReference type="Proteomes" id="UP000054558"/>
    </source>
</evidence>